<dbReference type="InterPro" id="IPR000315">
    <property type="entry name" value="Znf_B-box"/>
</dbReference>
<keyword evidence="1" id="KW-0479">Metal-binding</keyword>
<dbReference type="Gene3D" id="3.30.160.60">
    <property type="entry name" value="Classic Zinc Finger"/>
    <property type="match status" value="1"/>
</dbReference>
<dbReference type="InterPro" id="IPR047153">
    <property type="entry name" value="TRIM45/56/19-like"/>
</dbReference>
<evidence type="ECO:0000313" key="4">
    <source>
        <dbReference type="Proteomes" id="UP000507470"/>
    </source>
</evidence>
<organism evidence="3 4">
    <name type="scientific">Mytilus coruscus</name>
    <name type="common">Sea mussel</name>
    <dbReference type="NCBI Taxonomy" id="42192"/>
    <lineage>
        <taxon>Eukaryota</taxon>
        <taxon>Metazoa</taxon>
        <taxon>Spiralia</taxon>
        <taxon>Lophotrochozoa</taxon>
        <taxon>Mollusca</taxon>
        <taxon>Bivalvia</taxon>
        <taxon>Autobranchia</taxon>
        <taxon>Pteriomorphia</taxon>
        <taxon>Mytilida</taxon>
        <taxon>Mytiloidea</taxon>
        <taxon>Mytilidae</taxon>
        <taxon>Mytilinae</taxon>
        <taxon>Mytilus</taxon>
    </lineage>
</organism>
<keyword evidence="1" id="KW-0862">Zinc</keyword>
<evidence type="ECO:0000259" key="2">
    <source>
        <dbReference type="PROSITE" id="PS50119"/>
    </source>
</evidence>
<keyword evidence="4" id="KW-1185">Reference proteome</keyword>
<proteinExistence type="predicted"/>
<dbReference type="Gene3D" id="2.120.10.30">
    <property type="entry name" value="TolB, C-terminal domain"/>
    <property type="match status" value="1"/>
</dbReference>
<reference evidence="3 4" key="1">
    <citation type="submission" date="2020-06" db="EMBL/GenBank/DDBJ databases">
        <authorList>
            <person name="Li R."/>
            <person name="Bekaert M."/>
        </authorList>
    </citation>
    <scope>NUCLEOTIDE SEQUENCE [LARGE SCALE GENOMIC DNA]</scope>
    <source>
        <strain evidence="4">wild</strain>
    </source>
</reference>
<dbReference type="InterPro" id="IPR011042">
    <property type="entry name" value="6-blade_b-propeller_TolB-like"/>
</dbReference>
<dbReference type="SUPFAM" id="SSF101898">
    <property type="entry name" value="NHL repeat"/>
    <property type="match status" value="1"/>
</dbReference>
<dbReference type="AlphaFoldDB" id="A0A6J8C7D5"/>
<dbReference type="PANTHER" id="PTHR25462">
    <property type="entry name" value="BONUS, ISOFORM C-RELATED"/>
    <property type="match status" value="1"/>
</dbReference>
<dbReference type="CDD" id="cd19757">
    <property type="entry name" value="Bbox1"/>
    <property type="match status" value="1"/>
</dbReference>
<accession>A0A6J8C7D5</accession>
<evidence type="ECO:0000256" key="1">
    <source>
        <dbReference type="PROSITE-ProRule" id="PRU00024"/>
    </source>
</evidence>
<dbReference type="GO" id="GO:0008270">
    <property type="term" value="F:zinc ion binding"/>
    <property type="evidence" value="ECO:0007669"/>
    <property type="project" value="UniProtKB-KW"/>
</dbReference>
<protein>
    <recommendedName>
        <fullName evidence="2">B box-type domain-containing protein</fullName>
    </recommendedName>
</protein>
<sequence length="562" mass="64488">MASSEYRFCDICNNIHVTTYATVCCPECDENFCKKCKTHHDVANATKKHETISIENALKLPKCVQEIKYNCTDHNERFVYFCYTHERPCCIECLKDKLHSGFCCFVNVDTAVKDVKQSPSFLDLQTTLSDLLTNLSSIIEHLGANLLELAKQKVTCADEIRSTREAINSYLDQLEKDLSNEMQETFTSKELELQYLLEELELRKTRVNEMHASVNVIRDAASNFQTFMSIPEYINTAHSEEIALQSLCENESLNWNSISVNPTSIQAIKDNLTSFGTMCIKRKAPNLSIKVQKCRQAQLTPTGFLSNTIETMEFKEVYQNQIQDGYYILDCGILPNGELLFSDRRKKCLVKYDTRSAFVQIDLPFFPVRFAIVNENNIAVTSEKELHIVKLDDYIILNLKTFHFKKESLLGSVIIYDNNYIIEDLTGYRIIDSEGNFIQHIPIRFDESAYREPVCFDNKIYLVDYKSSKIFSYDFDGNKIWEFQNEKLMSPYGLTSNNSNILFACGYRSNNVCALSADGKTFKEIIGPKTELKCSTAVHYSVKRKELLVVTSYGNIFVFADK</sequence>
<dbReference type="Proteomes" id="UP000507470">
    <property type="component" value="Unassembled WGS sequence"/>
</dbReference>
<evidence type="ECO:0000313" key="3">
    <source>
        <dbReference type="EMBL" id="CAC5391376.1"/>
    </source>
</evidence>
<dbReference type="OrthoDB" id="6101625at2759"/>
<name>A0A6J8C7D5_MYTCO</name>
<dbReference type="EMBL" id="CACVKT020004732">
    <property type="protein sequence ID" value="CAC5391376.1"/>
    <property type="molecule type" value="Genomic_DNA"/>
</dbReference>
<keyword evidence="1" id="KW-0863">Zinc-finger</keyword>
<dbReference type="PANTHER" id="PTHR25462:SF296">
    <property type="entry name" value="MEIOTIC P26, ISOFORM F"/>
    <property type="match status" value="1"/>
</dbReference>
<dbReference type="PROSITE" id="PS50119">
    <property type="entry name" value="ZF_BBOX"/>
    <property type="match status" value="1"/>
</dbReference>
<feature type="domain" description="B box-type" evidence="2">
    <location>
        <begin position="4"/>
        <end position="54"/>
    </location>
</feature>
<gene>
    <name evidence="3" type="ORF">MCOR_26388</name>
</gene>